<organism evidence="4 5">
    <name type="scientific">Mycobacterium numidiamassiliense</name>
    <dbReference type="NCBI Taxonomy" id="1841861"/>
    <lineage>
        <taxon>Bacteria</taxon>
        <taxon>Bacillati</taxon>
        <taxon>Actinomycetota</taxon>
        <taxon>Actinomycetes</taxon>
        <taxon>Mycobacteriales</taxon>
        <taxon>Mycobacteriaceae</taxon>
        <taxon>Mycobacterium</taxon>
    </lineage>
</organism>
<dbReference type="InterPro" id="IPR009057">
    <property type="entry name" value="Homeodomain-like_sf"/>
</dbReference>
<evidence type="ECO:0000313" key="4">
    <source>
        <dbReference type="EMBL" id="SPM41400.1"/>
    </source>
</evidence>
<gene>
    <name evidence="4" type="ORF">MNAB215_3605</name>
</gene>
<sequence length="187" mass="20378">LCDAAIELIASGGIRALTHRAVDARAGFPAGTASSSFRSRDALLSGVFTRVADRYLADMIAWTETTELSSEHRSTLALAQMVMLYAEGSGSVLNKARVELTFYAVRHRELDEMVKEIGWQFYTRAKAIIAADPAAATDPALLESQTLVTLTFLDGVFNGFARNFRLFADAAELNRHIQGILRGVGRP</sequence>
<dbReference type="Proteomes" id="UP000240424">
    <property type="component" value="Unassembled WGS sequence"/>
</dbReference>
<feature type="domain" description="HTH tetR-type" evidence="3">
    <location>
        <begin position="1"/>
        <end position="55"/>
    </location>
</feature>
<dbReference type="GO" id="GO:0003677">
    <property type="term" value="F:DNA binding"/>
    <property type="evidence" value="ECO:0007669"/>
    <property type="project" value="UniProtKB-UniRule"/>
</dbReference>
<dbReference type="STRING" id="1841861.GCA_900157365_01925"/>
<name>A0A2U3PCD5_9MYCO</name>
<reference evidence="4 5" key="1">
    <citation type="submission" date="2017-01" db="EMBL/GenBank/DDBJ databases">
        <authorList>
            <consortium name="Urmite Genomes"/>
        </authorList>
    </citation>
    <scope>NUCLEOTIDE SEQUENCE [LARGE SCALE GENOMIC DNA]</scope>
    <source>
        <strain evidence="4 5">AB215</strain>
    </source>
</reference>
<dbReference type="EMBL" id="FUEZ01000004">
    <property type="protein sequence ID" value="SPM41400.1"/>
    <property type="molecule type" value="Genomic_DNA"/>
</dbReference>
<dbReference type="PROSITE" id="PS50977">
    <property type="entry name" value="HTH_TETR_2"/>
    <property type="match status" value="1"/>
</dbReference>
<dbReference type="SUPFAM" id="SSF46689">
    <property type="entry name" value="Homeodomain-like"/>
    <property type="match status" value="1"/>
</dbReference>
<keyword evidence="5" id="KW-1185">Reference proteome</keyword>
<feature type="DNA-binding region" description="H-T-H motif" evidence="2">
    <location>
        <begin position="18"/>
        <end position="37"/>
    </location>
</feature>
<dbReference type="Gene3D" id="1.10.357.10">
    <property type="entry name" value="Tetracycline Repressor, domain 2"/>
    <property type="match status" value="1"/>
</dbReference>
<dbReference type="AlphaFoldDB" id="A0A2U3PCD5"/>
<evidence type="ECO:0000256" key="1">
    <source>
        <dbReference type="ARBA" id="ARBA00023125"/>
    </source>
</evidence>
<dbReference type="InterPro" id="IPR001647">
    <property type="entry name" value="HTH_TetR"/>
</dbReference>
<keyword evidence="1 2" id="KW-0238">DNA-binding</keyword>
<protein>
    <recommendedName>
        <fullName evidence="3">HTH tetR-type domain-containing protein</fullName>
    </recommendedName>
</protein>
<evidence type="ECO:0000259" key="3">
    <source>
        <dbReference type="PROSITE" id="PS50977"/>
    </source>
</evidence>
<evidence type="ECO:0000256" key="2">
    <source>
        <dbReference type="PROSITE-ProRule" id="PRU00335"/>
    </source>
</evidence>
<accession>A0A2U3PCD5</accession>
<feature type="non-terminal residue" evidence="4">
    <location>
        <position position="1"/>
    </location>
</feature>
<evidence type="ECO:0000313" key="5">
    <source>
        <dbReference type="Proteomes" id="UP000240424"/>
    </source>
</evidence>
<dbReference type="Pfam" id="PF00440">
    <property type="entry name" value="TetR_N"/>
    <property type="match status" value="1"/>
</dbReference>
<proteinExistence type="predicted"/>